<gene>
    <name evidence="1" type="ORF">PN838_17260</name>
</gene>
<sequence>MKWFLLFAIIIIWNVRSRWIGINETYEKDKQAARLQRIQALLEDVNAQEQEQADTKDYRLLTQHLAEIRRIKGEGIAVAKEQEMSDSAAFLSFLQQCDHVSRDIQWKLSLGINSKDFN</sequence>
<comment type="caution">
    <text evidence="1">The sequence shown here is derived from an EMBL/GenBank/DDBJ whole genome shotgun (WGS) entry which is preliminary data.</text>
</comment>
<organism evidence="1 2">
    <name type="scientific">Psychrosphaera algicola</name>
    <dbReference type="NCBI Taxonomy" id="3023714"/>
    <lineage>
        <taxon>Bacteria</taxon>
        <taxon>Pseudomonadati</taxon>
        <taxon>Pseudomonadota</taxon>
        <taxon>Gammaproteobacteria</taxon>
        <taxon>Alteromonadales</taxon>
        <taxon>Pseudoalteromonadaceae</taxon>
        <taxon>Psychrosphaera</taxon>
    </lineage>
</organism>
<dbReference type="Proteomes" id="UP001528411">
    <property type="component" value="Unassembled WGS sequence"/>
</dbReference>
<evidence type="ECO:0000313" key="1">
    <source>
        <dbReference type="EMBL" id="MDC2890187.1"/>
    </source>
</evidence>
<protein>
    <submittedName>
        <fullName evidence="1">Uncharacterized protein</fullName>
    </submittedName>
</protein>
<keyword evidence="2" id="KW-1185">Reference proteome</keyword>
<evidence type="ECO:0000313" key="2">
    <source>
        <dbReference type="Proteomes" id="UP001528411"/>
    </source>
</evidence>
<proteinExistence type="predicted"/>
<reference evidence="1 2" key="1">
    <citation type="submission" date="2023-01" db="EMBL/GenBank/DDBJ databases">
        <title>Psychrosphaera sp. nov., isolated from marine algae.</title>
        <authorList>
            <person name="Bayburt H."/>
            <person name="Choi B.J."/>
            <person name="Kim J.M."/>
            <person name="Choi D.G."/>
            <person name="Jeon C.O."/>
        </authorList>
    </citation>
    <scope>NUCLEOTIDE SEQUENCE [LARGE SCALE GENOMIC DNA]</scope>
    <source>
        <strain evidence="1 2">G1-22</strain>
    </source>
</reference>
<dbReference type="EMBL" id="JAQOMS010000002">
    <property type="protein sequence ID" value="MDC2890187.1"/>
    <property type="molecule type" value="Genomic_DNA"/>
</dbReference>
<name>A0ABT5FF74_9GAMM</name>
<dbReference type="RefSeq" id="WP_272181442.1">
    <property type="nucleotide sequence ID" value="NZ_JAQOMS010000002.1"/>
</dbReference>
<accession>A0ABT5FF74</accession>